<reference evidence="10" key="1">
    <citation type="submission" date="2019-05" db="EMBL/GenBank/DDBJ databases">
        <title>Annotation for the trematode Fasciolopsis buski.</title>
        <authorList>
            <person name="Choi Y.-J."/>
        </authorList>
    </citation>
    <scope>NUCLEOTIDE SEQUENCE</scope>
    <source>
        <strain evidence="10">HT</strain>
        <tissue evidence="10">Whole worm</tissue>
    </source>
</reference>
<dbReference type="InterPro" id="IPR036638">
    <property type="entry name" value="HLH_DNA-bd_sf"/>
</dbReference>
<dbReference type="InterPro" id="IPR011598">
    <property type="entry name" value="bHLH_dom"/>
</dbReference>
<dbReference type="GO" id="GO:0046983">
    <property type="term" value="F:protein dimerization activity"/>
    <property type="evidence" value="ECO:0007669"/>
    <property type="project" value="InterPro"/>
</dbReference>
<feature type="compositionally biased region" description="Low complexity" evidence="8">
    <location>
        <begin position="268"/>
        <end position="287"/>
    </location>
</feature>
<dbReference type="Gene3D" id="4.10.280.10">
    <property type="entry name" value="Helix-loop-helix DNA-binding domain"/>
    <property type="match status" value="1"/>
</dbReference>
<evidence type="ECO:0000256" key="4">
    <source>
        <dbReference type="ARBA" id="ARBA00023015"/>
    </source>
</evidence>
<dbReference type="PANTHER" id="PTHR19290:SF134">
    <property type="entry name" value="NEUROGENIC DIFFERENTIATION FACTOR 1"/>
    <property type="match status" value="1"/>
</dbReference>
<evidence type="ECO:0000313" key="10">
    <source>
        <dbReference type="EMBL" id="KAA0191513.1"/>
    </source>
</evidence>
<dbReference type="Pfam" id="PF00010">
    <property type="entry name" value="HLH"/>
    <property type="match status" value="1"/>
</dbReference>
<feature type="domain" description="BHLH" evidence="9">
    <location>
        <begin position="157"/>
        <end position="209"/>
    </location>
</feature>
<keyword evidence="3" id="KW-0524">Neurogenesis</keyword>
<feature type="region of interest" description="Disordered" evidence="8">
    <location>
        <begin position="256"/>
        <end position="294"/>
    </location>
</feature>
<evidence type="ECO:0000256" key="3">
    <source>
        <dbReference type="ARBA" id="ARBA00022902"/>
    </source>
</evidence>
<evidence type="ECO:0000256" key="5">
    <source>
        <dbReference type="ARBA" id="ARBA00023125"/>
    </source>
</evidence>
<dbReference type="AlphaFoldDB" id="A0A8E0RSJ5"/>
<dbReference type="PROSITE" id="PS50888">
    <property type="entry name" value="BHLH"/>
    <property type="match status" value="1"/>
</dbReference>
<dbReference type="InterPro" id="IPR022575">
    <property type="entry name" value="NeuroD_DUF"/>
</dbReference>
<keyword evidence="4" id="KW-0805">Transcription regulation</keyword>
<accession>A0A8E0RSJ5</accession>
<dbReference type="GO" id="GO:0070888">
    <property type="term" value="F:E-box binding"/>
    <property type="evidence" value="ECO:0007669"/>
    <property type="project" value="TreeGrafter"/>
</dbReference>
<evidence type="ECO:0000256" key="6">
    <source>
        <dbReference type="ARBA" id="ARBA00023163"/>
    </source>
</evidence>
<name>A0A8E0RSJ5_9TREM</name>
<evidence type="ECO:0000259" key="9">
    <source>
        <dbReference type="PROSITE" id="PS50888"/>
    </source>
</evidence>
<feature type="region of interest" description="Disordered" evidence="8">
    <location>
        <begin position="113"/>
        <end position="152"/>
    </location>
</feature>
<keyword evidence="2" id="KW-0221">Differentiation</keyword>
<evidence type="ECO:0000256" key="7">
    <source>
        <dbReference type="ARBA" id="ARBA00023242"/>
    </source>
</evidence>
<dbReference type="GO" id="GO:0005634">
    <property type="term" value="C:nucleus"/>
    <property type="evidence" value="ECO:0007669"/>
    <property type="project" value="TreeGrafter"/>
</dbReference>
<dbReference type="GO" id="GO:0061564">
    <property type="term" value="P:axon development"/>
    <property type="evidence" value="ECO:0007669"/>
    <property type="project" value="TreeGrafter"/>
</dbReference>
<sequence length="474" mass="52811">MDYLLEPRPIRDTQLPNLSYPVSSYSHSLIYASTEIPTFPAGHDILHAESRNTNQKDFGNPQCSDQQNQNDLMETSGFTCLDSQLRRTPELVNGKTRRGGKIIDTVHASTDIVSVNQTERGTRRSTESLIEPEPKQPKKRGPKKKPLTKEREVRLKNRRVRANARERSRMHGLNHALELLRRHVPTFSESQRLSKIETLRLAKNYIRSLTDLLTRNEPPSHLELAYILTDGLSQNTTNLIATTLQVSPRALIQLQRKNSAEGMKDSRLTWSPSPSSLSPDASSSTSRVTRNPSRMPSYIEQQPAASVAPNNSSISPALYKHATATGELAMLDTDRMYYSTPCEQMRSSSSTNYGLSNGFSPTPSNAPVIPDTAEHKLYSVGYLHLDSAPNETLPTSRNNLTPTTFSTDTIAPSSIINPYGIGSAAFQPPVPNPITFMNEAMHNRYVTDFVYEAPNSYAYAQTFTNQISSYLPGL</sequence>
<feature type="compositionally biased region" description="Basic residues" evidence="8">
    <location>
        <begin position="137"/>
        <end position="146"/>
    </location>
</feature>
<keyword evidence="7" id="KW-0539">Nucleus</keyword>
<dbReference type="GO" id="GO:0007423">
    <property type="term" value="P:sensory organ development"/>
    <property type="evidence" value="ECO:0007669"/>
    <property type="project" value="TreeGrafter"/>
</dbReference>
<dbReference type="EMBL" id="LUCM01006287">
    <property type="protein sequence ID" value="KAA0191513.1"/>
    <property type="molecule type" value="Genomic_DNA"/>
</dbReference>
<evidence type="ECO:0000256" key="2">
    <source>
        <dbReference type="ARBA" id="ARBA00022782"/>
    </source>
</evidence>
<keyword evidence="6" id="KW-0804">Transcription</keyword>
<dbReference type="Pfam" id="PF12533">
    <property type="entry name" value="Neuro_bHLH"/>
    <property type="match status" value="1"/>
</dbReference>
<proteinExistence type="predicted"/>
<protein>
    <submittedName>
        <fullName evidence="10">Neurogenic differentiation factor</fullName>
    </submittedName>
</protein>
<gene>
    <name evidence="10" type="ORF">FBUS_01420</name>
</gene>
<evidence type="ECO:0000256" key="8">
    <source>
        <dbReference type="SAM" id="MobiDB-lite"/>
    </source>
</evidence>
<keyword evidence="5" id="KW-0238">DNA-binding</keyword>
<dbReference type="SMART" id="SM00353">
    <property type="entry name" value="HLH"/>
    <property type="match status" value="1"/>
</dbReference>
<keyword evidence="1" id="KW-0217">Developmental protein</keyword>
<dbReference type="PANTHER" id="PTHR19290">
    <property type="entry name" value="BASIC HELIX-LOOP-HELIX PROTEIN NEUROGENIN-RELATED"/>
    <property type="match status" value="1"/>
</dbReference>
<dbReference type="CDD" id="cd11427">
    <property type="entry name" value="bHLH_TS_NeuroD"/>
    <property type="match status" value="1"/>
</dbReference>
<evidence type="ECO:0000313" key="11">
    <source>
        <dbReference type="Proteomes" id="UP000728185"/>
    </source>
</evidence>
<organism evidence="10 11">
    <name type="scientific">Fasciolopsis buskii</name>
    <dbReference type="NCBI Taxonomy" id="27845"/>
    <lineage>
        <taxon>Eukaryota</taxon>
        <taxon>Metazoa</taxon>
        <taxon>Spiralia</taxon>
        <taxon>Lophotrochozoa</taxon>
        <taxon>Platyhelminthes</taxon>
        <taxon>Trematoda</taxon>
        <taxon>Digenea</taxon>
        <taxon>Plagiorchiida</taxon>
        <taxon>Echinostomata</taxon>
        <taxon>Echinostomatoidea</taxon>
        <taxon>Fasciolidae</taxon>
        <taxon>Fasciolopsis</taxon>
    </lineage>
</organism>
<dbReference type="Proteomes" id="UP000728185">
    <property type="component" value="Unassembled WGS sequence"/>
</dbReference>
<comment type="caution">
    <text evidence="10">The sequence shown here is derived from an EMBL/GenBank/DDBJ whole genome shotgun (WGS) entry which is preliminary data.</text>
</comment>
<dbReference type="GO" id="GO:0045944">
    <property type="term" value="P:positive regulation of transcription by RNA polymerase II"/>
    <property type="evidence" value="ECO:0007669"/>
    <property type="project" value="TreeGrafter"/>
</dbReference>
<dbReference type="SUPFAM" id="SSF47459">
    <property type="entry name" value="HLH, helix-loop-helix DNA-binding domain"/>
    <property type="match status" value="1"/>
</dbReference>
<evidence type="ECO:0000256" key="1">
    <source>
        <dbReference type="ARBA" id="ARBA00022473"/>
    </source>
</evidence>
<keyword evidence="11" id="KW-1185">Reference proteome</keyword>
<feature type="compositionally biased region" description="Basic and acidic residues" evidence="8">
    <location>
        <begin position="120"/>
        <end position="136"/>
    </location>
</feature>
<dbReference type="OrthoDB" id="10039134at2759"/>
<feature type="compositionally biased region" description="Basic and acidic residues" evidence="8">
    <location>
        <begin position="258"/>
        <end position="267"/>
    </location>
</feature>
<dbReference type="GO" id="GO:0000981">
    <property type="term" value="F:DNA-binding transcription factor activity, RNA polymerase II-specific"/>
    <property type="evidence" value="ECO:0007669"/>
    <property type="project" value="TreeGrafter"/>
</dbReference>
<dbReference type="InterPro" id="IPR050359">
    <property type="entry name" value="bHLH_transcription_factors"/>
</dbReference>